<protein>
    <submittedName>
        <fullName evidence="9">COP9 signalosome complex subunit 1</fullName>
    </submittedName>
</protein>
<dbReference type="OrthoDB" id="422427at2759"/>
<dbReference type="PANTHER" id="PTHR14145">
    <property type="entry name" value="26S PROTESOME SUBUNIT 6"/>
    <property type="match status" value="1"/>
</dbReference>
<dbReference type="GO" id="GO:0005737">
    <property type="term" value="C:cytoplasm"/>
    <property type="evidence" value="ECO:0007669"/>
    <property type="project" value="UniProtKB-SubCell"/>
</dbReference>
<evidence type="ECO:0000313" key="9">
    <source>
        <dbReference type="EMBL" id="KHN83018.1"/>
    </source>
</evidence>
<keyword evidence="10" id="KW-1185">Reference proteome</keyword>
<dbReference type="OMA" id="RGIDEQW"/>
<evidence type="ECO:0000256" key="4">
    <source>
        <dbReference type="ARBA" id="ARBA00022490"/>
    </source>
</evidence>
<dbReference type="SUPFAM" id="SSF46785">
    <property type="entry name" value="Winged helix' DNA-binding domain"/>
    <property type="match status" value="1"/>
</dbReference>
<feature type="compositionally biased region" description="Polar residues" evidence="7">
    <location>
        <begin position="652"/>
        <end position="663"/>
    </location>
</feature>
<evidence type="ECO:0000256" key="1">
    <source>
        <dbReference type="ARBA" id="ARBA00004123"/>
    </source>
</evidence>
<name>A0A0B2VN74_TOXCA</name>
<evidence type="ECO:0000313" key="10">
    <source>
        <dbReference type="Proteomes" id="UP000031036"/>
    </source>
</evidence>
<dbReference type="PANTHER" id="PTHR14145:SF2">
    <property type="entry name" value="COP9 SIGNALOSOME COMPLEX SUBUNIT 1"/>
    <property type="match status" value="1"/>
</dbReference>
<keyword evidence="5" id="KW-0736">Signalosome</keyword>
<keyword evidence="6" id="KW-0539">Nucleus</keyword>
<dbReference type="EMBL" id="JPKZ01001275">
    <property type="protein sequence ID" value="KHN83018.1"/>
    <property type="molecule type" value="Genomic_DNA"/>
</dbReference>
<evidence type="ECO:0000259" key="8">
    <source>
        <dbReference type="PROSITE" id="PS50250"/>
    </source>
</evidence>
<organism evidence="9 10">
    <name type="scientific">Toxocara canis</name>
    <name type="common">Canine roundworm</name>
    <dbReference type="NCBI Taxonomy" id="6265"/>
    <lineage>
        <taxon>Eukaryota</taxon>
        <taxon>Metazoa</taxon>
        <taxon>Ecdysozoa</taxon>
        <taxon>Nematoda</taxon>
        <taxon>Chromadorea</taxon>
        <taxon>Rhabditida</taxon>
        <taxon>Spirurina</taxon>
        <taxon>Ascaridomorpha</taxon>
        <taxon>Ascaridoidea</taxon>
        <taxon>Toxocaridae</taxon>
        <taxon>Toxocara</taxon>
    </lineage>
</organism>
<keyword evidence="4" id="KW-0963">Cytoplasm</keyword>
<feature type="domain" description="PCI" evidence="8">
    <location>
        <begin position="284"/>
        <end position="485"/>
    </location>
</feature>
<accession>A0A0B2VN74</accession>
<dbReference type="SMART" id="SM00088">
    <property type="entry name" value="PINT"/>
    <property type="match status" value="1"/>
</dbReference>
<sequence>MEMSVPDPDDLMDAHVEEPLEEHEYDINNANEMDDEFGPSNISPLPVASHEENMATERLPSPQLVNSAPFDLEQLAANYKGYALMNRLLFIADNCPPMRKDALLMLINYVVENTANVPMYMAAFNRLDGLKSGAGTTSQEGSANGPTSGQPALPQCDSQWVETTNAKAQTKLEILSVDFKRQKDEGVKESTRRAMDDLFQQQIQMGHIQDAVKLYGRGMREYCTSTKHVIQMLLNWIEVTIHLSQWHRVEPLMAQVERAICEAVESESVAVSSTSRVGRYAVSATQSASRNMKELIETSKAKIAAVVALYRLNTNNFKAVAEKCLQIDLDYFDYPSLLCAKDIAVFGTFCALATFERSELKEKVLGSVLFRKFLESEPKLVELLQKFCRSEFGTCLDIMEEVRDHLLLNMYLSPHVKEIYHLIRRRAIVQYFTPYGVADIRKMADVFRVSVEELEDELVQLIENDDISARIDSYNKILYAKKRDQRSATYTEVLDVGESLNERVNAIILRATIHEAHICVGHLDAGSRSRRRPAQGHIIADEIGGVAGGSGCSSSSGAQVQGGARGVFSRLFGSARVGGTTSTTSQAAEPDSSNEVPTAKSLTPEPPNIPGGSLNVETVSVQEAVTGDGLVERGSSAEDQHPPPVPGLANPQRPSNEQNIAEE</sequence>
<dbReference type="Pfam" id="PF10602">
    <property type="entry name" value="RPN7"/>
    <property type="match status" value="1"/>
</dbReference>
<comment type="caution">
    <text evidence="9">The sequence shown here is derived from an EMBL/GenBank/DDBJ whole genome shotgun (WGS) entry which is preliminary data.</text>
</comment>
<dbReference type="Pfam" id="PF01399">
    <property type="entry name" value="PCI"/>
    <property type="match status" value="1"/>
</dbReference>
<reference evidence="9 10" key="1">
    <citation type="submission" date="2014-11" db="EMBL/GenBank/DDBJ databases">
        <title>Genetic blueprint of the zoonotic pathogen Toxocara canis.</title>
        <authorList>
            <person name="Zhu X.-Q."/>
            <person name="Korhonen P.K."/>
            <person name="Cai H."/>
            <person name="Young N.D."/>
            <person name="Nejsum P."/>
            <person name="von Samson-Himmelstjerna G."/>
            <person name="Boag P.R."/>
            <person name="Tan P."/>
            <person name="Li Q."/>
            <person name="Min J."/>
            <person name="Yang Y."/>
            <person name="Wang X."/>
            <person name="Fang X."/>
            <person name="Hall R.S."/>
            <person name="Hofmann A."/>
            <person name="Sternberg P.W."/>
            <person name="Jex A.R."/>
            <person name="Gasser R.B."/>
        </authorList>
    </citation>
    <scope>NUCLEOTIDE SEQUENCE [LARGE SCALE GENOMIC DNA]</scope>
    <source>
        <strain evidence="9">PN_DK_2014</strain>
    </source>
</reference>
<feature type="region of interest" description="Disordered" evidence="7">
    <location>
        <begin position="135"/>
        <end position="155"/>
    </location>
</feature>
<feature type="region of interest" description="Disordered" evidence="7">
    <location>
        <begin position="578"/>
        <end position="663"/>
    </location>
</feature>
<evidence type="ECO:0000256" key="3">
    <source>
        <dbReference type="ARBA" id="ARBA00008793"/>
    </source>
</evidence>
<dbReference type="Proteomes" id="UP000031036">
    <property type="component" value="Unassembled WGS sequence"/>
</dbReference>
<dbReference type="InterPro" id="IPR045135">
    <property type="entry name" value="Rpn7_N"/>
</dbReference>
<evidence type="ECO:0000256" key="2">
    <source>
        <dbReference type="ARBA" id="ARBA00004496"/>
    </source>
</evidence>
<dbReference type="GO" id="GO:0008180">
    <property type="term" value="C:COP9 signalosome"/>
    <property type="evidence" value="ECO:0007669"/>
    <property type="project" value="UniProtKB-KW"/>
</dbReference>
<dbReference type="PROSITE" id="PS50250">
    <property type="entry name" value="PCI"/>
    <property type="match status" value="1"/>
</dbReference>
<evidence type="ECO:0000256" key="5">
    <source>
        <dbReference type="ARBA" id="ARBA00022790"/>
    </source>
</evidence>
<gene>
    <name evidence="9" type="primary">Gps1</name>
    <name evidence="9" type="ORF">Tcan_08197</name>
</gene>
<evidence type="ECO:0000256" key="6">
    <source>
        <dbReference type="ARBA" id="ARBA00023242"/>
    </source>
</evidence>
<comment type="similarity">
    <text evidence="3">Belongs to the CSN1 family.</text>
</comment>
<dbReference type="Gene3D" id="1.25.40.570">
    <property type="match status" value="1"/>
</dbReference>
<evidence type="ECO:0000256" key="7">
    <source>
        <dbReference type="SAM" id="MobiDB-lite"/>
    </source>
</evidence>
<dbReference type="AlphaFoldDB" id="A0A0B2VN74"/>
<comment type="subcellular location">
    <subcellularLocation>
        <location evidence="2">Cytoplasm</location>
    </subcellularLocation>
    <subcellularLocation>
        <location evidence="1">Nucleus</location>
    </subcellularLocation>
</comment>
<dbReference type="InterPro" id="IPR019585">
    <property type="entry name" value="Rpn7/CSN1"/>
</dbReference>
<feature type="compositionally biased region" description="Polar residues" evidence="7">
    <location>
        <begin position="579"/>
        <end position="596"/>
    </location>
</feature>
<proteinExistence type="inferred from homology"/>
<dbReference type="InterPro" id="IPR000717">
    <property type="entry name" value="PCI_dom"/>
</dbReference>
<dbReference type="InterPro" id="IPR036390">
    <property type="entry name" value="WH_DNA-bd_sf"/>
</dbReference>
<dbReference type="STRING" id="6265.A0A0B2VN74"/>